<dbReference type="Gene3D" id="3.30.70.270">
    <property type="match status" value="2"/>
</dbReference>
<dbReference type="PROSITE" id="PS50878">
    <property type="entry name" value="RT_POL"/>
    <property type="match status" value="1"/>
</dbReference>
<dbReference type="InterPro" id="IPR021109">
    <property type="entry name" value="Peptidase_aspartic_dom_sf"/>
</dbReference>
<dbReference type="InterPro" id="IPR041577">
    <property type="entry name" value="RT_RNaseH_2"/>
</dbReference>
<evidence type="ECO:0000256" key="1">
    <source>
        <dbReference type="SAM" id="MobiDB-lite"/>
    </source>
</evidence>
<dbReference type="SUPFAM" id="SSF56672">
    <property type="entry name" value="DNA/RNA polymerases"/>
    <property type="match status" value="1"/>
</dbReference>
<accession>A0AA88XVJ6</accession>
<dbReference type="Gene3D" id="3.30.420.10">
    <property type="entry name" value="Ribonuclease H-like superfamily/Ribonuclease H"/>
    <property type="match status" value="1"/>
</dbReference>
<feature type="compositionally biased region" description="Polar residues" evidence="1">
    <location>
        <begin position="1561"/>
        <end position="1573"/>
    </location>
</feature>
<dbReference type="InterPro" id="IPR000477">
    <property type="entry name" value="RT_dom"/>
</dbReference>
<dbReference type="InterPro" id="IPR043128">
    <property type="entry name" value="Rev_trsase/Diguanyl_cyclase"/>
</dbReference>
<dbReference type="Pfam" id="PF17919">
    <property type="entry name" value="RT_RNaseH_2"/>
    <property type="match status" value="1"/>
</dbReference>
<dbReference type="CDD" id="cd00303">
    <property type="entry name" value="retropepsin_like"/>
    <property type="match status" value="1"/>
</dbReference>
<sequence>MANARAPKQWSLTKNESVNSFENWRQNLIYTLSLDPSFTKFLSPDKKWAKKTKAAPNRDFIDDDDQVANARTKEQKSAALDLMLGQIANFCPVIARNTIVRNSTSLEQIWQTIRLHYGFQLSGAHFLDFNDIKLRSDEKPEDLYQRLIAFIDDNLLKKDGGISHNGEPIIDDEELTPSLENITVLTWLRLIHCDLPRLVKQRYGTELRSRTLASIKPEISQALPSLLEEIRTAEDAKVMRSNIPPRPLPTNKYSYQPRQNKSIVSKRRTCPICKAAGRSDTHFLSECRFLPDEDRKYMAKARQIIGIIDNASSDESENDDNPHQDQPVMEQSMSSYRVSIRQSPYLDLFVGHIPVRLTIDSGATGNMIRESTARYLDATVNNTSQSAHQADGSSPLKVIGETRLTFTRDDFTFYFDGLVVANLDVEVLAGIPFMEKNDICIRPSKREVRIGDSYSCHYGSEESTSNRTSVRRAQVLRSSSTETIWPGEFMELKLPTSFSTDDTYAIEPHASTPGHTSWVSLDITRSVAGKIRVPNLTGEPQNVHKHDHLCQIRSVFTPDTAAETKIDADSSIGGISTPPSRDACYSASVSLDPNDILSDDMKSDFRRLHNKFDSVFSTSLEGYNGNAGPFKGKVNMGPVLPPQRKGRIPQYSRNQLEELQRKFNELEEHGIFRKPEDVDVTVEYLNPSFLVKKGNGTYRLVTAFTEVGRYSKPQPSLMPDVDSTSRKIGQWKFIVVTDLTKSFYQIPLSHDSMKYCGVVTPFKGIRVYTRCAMGMPGSETALEELTCRVLGDLLEEGIVTKLADDLYCGGNTPQELLENWTKVLEALQKCNLKLSATKTVIVPRTTTILGWIWEQGTLKANPHRIAALSSSEPPKTVKALRSFSGAVKVLARVLPGCSSMLAPLDDAIAGRDSKDNILWDDTLISSFTQVQQSLNSSKTIHIPRTDDTLWIVTDAAVRSPGIGATLYITRGDKILLSGFFSAKLRKHQISWIPCEVEALAIAVAVKHFSPYIVQSSKPTCILTDSKPCVMAYEKLGRGEFSASPRVYTFLSTVSRYQVSVRHVAGLAILPSDFSSRSTPDCIDPTCQVCQFINTTVDSVVRNITVSDILTGKARLPFTSRAAWMSIQAESSDLRRTRAHLLQGTRPSRKITNLPDVKRYLRVATVAHDGLVIVKRSEPFQSSRELIVIPREVLHGILTSLHIQLQHPSRNQLKLVTQRFFYAIDMDKAIDLVTGSCHQCASIQKVPHMLVKEDTGDPPEAIGTSFACDIMKRERQLLLVLRECVTSYTSACIIENEQHDTIRDALIPLCINLRPLDGPPAIIRTDPGPGFIALVNDPLLKDCRLSLEIGRVKNKNKNPVAERAIQELRDEILRLDPTNRTVNTVSLCLALSAVNTRIRSNGLSAREMLTHRNQFTNAQIPVCDRDIILDKHQARLKNHPFSEVSKAPKEKRPDTPSIDIGDLVYLHRDRNKSRARDRYLVVASEAEWCSIRKFVGNQLRNCSYRVKKSECFRVPSDSNDLYLPTDVVDECSSDDNEEAPAPHAHSYLPPSPAPDIPIEISASGTSDINLPSSIESDDSKPQTMIEPNIDVSMPTEQHTSDRPRRNIRLPSRFNDFVM</sequence>
<dbReference type="InterPro" id="IPR001584">
    <property type="entry name" value="Integrase_cat-core"/>
</dbReference>
<dbReference type="InterPro" id="IPR012337">
    <property type="entry name" value="RNaseH-like_sf"/>
</dbReference>
<organism evidence="4 5">
    <name type="scientific">Pinctada imbricata</name>
    <name type="common">Atlantic pearl-oyster</name>
    <name type="synonym">Pinctada martensii</name>
    <dbReference type="NCBI Taxonomy" id="66713"/>
    <lineage>
        <taxon>Eukaryota</taxon>
        <taxon>Metazoa</taxon>
        <taxon>Spiralia</taxon>
        <taxon>Lophotrochozoa</taxon>
        <taxon>Mollusca</taxon>
        <taxon>Bivalvia</taxon>
        <taxon>Autobranchia</taxon>
        <taxon>Pteriomorphia</taxon>
        <taxon>Pterioida</taxon>
        <taxon>Pterioidea</taxon>
        <taxon>Pteriidae</taxon>
        <taxon>Pinctada</taxon>
    </lineage>
</organism>
<dbReference type="InterPro" id="IPR050951">
    <property type="entry name" value="Retrovirus_Pol_polyprotein"/>
</dbReference>
<feature type="domain" description="Reverse transcriptase" evidence="2">
    <location>
        <begin position="672"/>
        <end position="853"/>
    </location>
</feature>
<evidence type="ECO:0000259" key="2">
    <source>
        <dbReference type="PROSITE" id="PS50878"/>
    </source>
</evidence>
<dbReference type="PANTHER" id="PTHR37984:SF9">
    <property type="entry name" value="INTEGRASE CATALYTIC DOMAIN-CONTAINING PROTEIN"/>
    <property type="match status" value="1"/>
</dbReference>
<dbReference type="InterPro" id="IPR036397">
    <property type="entry name" value="RNaseH_sf"/>
</dbReference>
<dbReference type="PANTHER" id="PTHR37984">
    <property type="entry name" value="PROTEIN CBG26694"/>
    <property type="match status" value="1"/>
</dbReference>
<feature type="region of interest" description="Disordered" evidence="1">
    <location>
        <begin position="1529"/>
        <end position="1609"/>
    </location>
</feature>
<name>A0AA88XVJ6_PINIB</name>
<dbReference type="InterPro" id="IPR043502">
    <property type="entry name" value="DNA/RNA_pol_sf"/>
</dbReference>
<evidence type="ECO:0000259" key="3">
    <source>
        <dbReference type="PROSITE" id="PS50994"/>
    </source>
</evidence>
<dbReference type="Pfam" id="PF00078">
    <property type="entry name" value="RVT_1"/>
    <property type="match status" value="1"/>
</dbReference>
<dbReference type="Proteomes" id="UP001186944">
    <property type="component" value="Unassembled WGS sequence"/>
</dbReference>
<proteinExistence type="predicted"/>
<keyword evidence="5" id="KW-1185">Reference proteome</keyword>
<comment type="caution">
    <text evidence="4">The sequence shown here is derived from an EMBL/GenBank/DDBJ whole genome shotgun (WGS) entry which is preliminary data.</text>
</comment>
<feature type="domain" description="Integrase catalytic" evidence="3">
    <location>
        <begin position="1254"/>
        <end position="1418"/>
    </location>
</feature>
<protein>
    <submittedName>
        <fullName evidence="4">Uncharacterized protein</fullName>
    </submittedName>
</protein>
<evidence type="ECO:0000313" key="5">
    <source>
        <dbReference type="Proteomes" id="UP001186944"/>
    </source>
</evidence>
<dbReference type="Gene3D" id="2.40.70.10">
    <property type="entry name" value="Acid Proteases"/>
    <property type="match status" value="1"/>
</dbReference>
<reference evidence="4" key="1">
    <citation type="submission" date="2019-08" db="EMBL/GenBank/DDBJ databases">
        <title>The improved chromosome-level genome for the pearl oyster Pinctada fucata martensii using PacBio sequencing and Hi-C.</title>
        <authorList>
            <person name="Zheng Z."/>
        </authorList>
    </citation>
    <scope>NUCLEOTIDE SEQUENCE</scope>
    <source>
        <strain evidence="4">ZZ-2019</strain>
        <tissue evidence="4">Adductor muscle</tissue>
    </source>
</reference>
<gene>
    <name evidence="4" type="ORF">FSP39_013296</name>
</gene>
<dbReference type="GO" id="GO:0003676">
    <property type="term" value="F:nucleic acid binding"/>
    <property type="evidence" value="ECO:0007669"/>
    <property type="project" value="InterPro"/>
</dbReference>
<dbReference type="SUPFAM" id="SSF53098">
    <property type="entry name" value="Ribonuclease H-like"/>
    <property type="match status" value="1"/>
</dbReference>
<dbReference type="EMBL" id="VSWD01000009">
    <property type="protein sequence ID" value="KAK3093256.1"/>
    <property type="molecule type" value="Genomic_DNA"/>
</dbReference>
<dbReference type="GO" id="GO:0015074">
    <property type="term" value="P:DNA integration"/>
    <property type="evidence" value="ECO:0007669"/>
    <property type="project" value="InterPro"/>
</dbReference>
<dbReference type="Gene3D" id="3.10.10.10">
    <property type="entry name" value="HIV Type 1 Reverse Transcriptase, subunit A, domain 1"/>
    <property type="match status" value="1"/>
</dbReference>
<dbReference type="SUPFAM" id="SSF50630">
    <property type="entry name" value="Acid proteases"/>
    <property type="match status" value="1"/>
</dbReference>
<dbReference type="PROSITE" id="PS50994">
    <property type="entry name" value="INTEGRASE"/>
    <property type="match status" value="1"/>
</dbReference>
<evidence type="ECO:0000313" key="4">
    <source>
        <dbReference type="EMBL" id="KAK3093256.1"/>
    </source>
</evidence>